<dbReference type="Proteomes" id="UP000008281">
    <property type="component" value="Unassembled WGS sequence"/>
</dbReference>
<reference evidence="2" key="1">
    <citation type="submission" date="2007-07" db="EMBL/GenBank/DDBJ databases">
        <title>PCAP assembly of the Caenorhabditis remanei genome.</title>
        <authorList>
            <consortium name="The Caenorhabditis remanei Sequencing Consortium"/>
            <person name="Wilson R.K."/>
        </authorList>
    </citation>
    <scope>NUCLEOTIDE SEQUENCE [LARGE SCALE GENOMIC DNA]</scope>
    <source>
        <strain evidence="2">PB4641</strain>
    </source>
</reference>
<organism evidence="3">
    <name type="scientific">Caenorhabditis remanei</name>
    <name type="common">Caenorhabditis vulgaris</name>
    <dbReference type="NCBI Taxonomy" id="31234"/>
    <lineage>
        <taxon>Eukaryota</taxon>
        <taxon>Metazoa</taxon>
        <taxon>Ecdysozoa</taxon>
        <taxon>Nematoda</taxon>
        <taxon>Chromadorea</taxon>
        <taxon>Rhabditida</taxon>
        <taxon>Rhabditina</taxon>
        <taxon>Rhabditomorpha</taxon>
        <taxon>Rhabditoidea</taxon>
        <taxon>Rhabditidae</taxon>
        <taxon>Peloderinae</taxon>
        <taxon>Caenorhabditis</taxon>
    </lineage>
</organism>
<dbReference type="InParanoid" id="E3MUF6"/>
<feature type="region of interest" description="Disordered" evidence="1">
    <location>
        <begin position="126"/>
        <end position="155"/>
    </location>
</feature>
<dbReference type="AlphaFoldDB" id="E3MUF6"/>
<accession>E3MUF6</accession>
<gene>
    <name evidence="2" type="ORF">CRE_21936</name>
</gene>
<protein>
    <submittedName>
        <fullName evidence="2">Uncharacterized protein</fullName>
    </submittedName>
</protein>
<feature type="compositionally biased region" description="Acidic residues" evidence="1">
    <location>
        <begin position="143"/>
        <end position="155"/>
    </location>
</feature>
<dbReference type="EMBL" id="DS268479">
    <property type="protein sequence ID" value="EFP09768.1"/>
    <property type="molecule type" value="Genomic_DNA"/>
</dbReference>
<sequence length="155" mass="17481">MEEEENRCLFIKVTGNDIQLAKWQMLANVFAQRLETRNTSFTITPIDNRFAGSGLSANSLRIQAGLPVQPELPVEPQEANDNQQTGLPMEEKRCIYIKIIGNDHQLINWQMCSHALTIQAGQPMQPEIPVEPEEANLGHEDAEQPDEAEIVNMEE</sequence>
<evidence type="ECO:0000313" key="3">
    <source>
        <dbReference type="Proteomes" id="UP000008281"/>
    </source>
</evidence>
<proteinExistence type="predicted"/>
<name>E3MUF6_CAERE</name>
<keyword evidence="3" id="KW-1185">Reference proteome</keyword>
<evidence type="ECO:0000313" key="2">
    <source>
        <dbReference type="EMBL" id="EFP09768.1"/>
    </source>
</evidence>
<dbReference type="HOGENOM" id="CLU_1697166_0_0_1"/>
<evidence type="ECO:0000256" key="1">
    <source>
        <dbReference type="SAM" id="MobiDB-lite"/>
    </source>
</evidence>